<reference evidence="1 2" key="1">
    <citation type="journal article" date="2018" name="Front. Plant Sci.">
        <title>Red Clover (Trifolium pratense) and Zigzag Clover (T. medium) - A Picture of Genomic Similarities and Differences.</title>
        <authorList>
            <person name="Dluhosova J."/>
            <person name="Istvanek J."/>
            <person name="Nedelnik J."/>
            <person name="Repkova J."/>
        </authorList>
    </citation>
    <scope>NUCLEOTIDE SEQUENCE [LARGE SCALE GENOMIC DNA]</scope>
    <source>
        <strain evidence="2">cv. 10/8</strain>
        <tissue evidence="1">Leaf</tissue>
    </source>
</reference>
<accession>A0A392R2E4</accession>
<dbReference type="Gene3D" id="2.40.50.140">
    <property type="entry name" value="Nucleic acid-binding proteins"/>
    <property type="match status" value="1"/>
</dbReference>
<proteinExistence type="predicted"/>
<evidence type="ECO:0000313" key="1">
    <source>
        <dbReference type="EMBL" id="MCI30409.1"/>
    </source>
</evidence>
<dbReference type="InterPro" id="IPR012340">
    <property type="entry name" value="NA-bd_OB-fold"/>
</dbReference>
<dbReference type="SUPFAM" id="SSF50249">
    <property type="entry name" value="Nucleic acid-binding proteins"/>
    <property type="match status" value="1"/>
</dbReference>
<sequence>MDCTLWDSLSVQFIEFYNKLTDLGPVVLIIKHARVKEPQGNYPLQLTNVWDGTQLLFDQTIPEIKAFLSRFNIMTTNASKLLSYFLRRTFVIMLNS</sequence>
<comment type="caution">
    <text evidence="1">The sequence shown here is derived from an EMBL/GenBank/DDBJ whole genome shotgun (WGS) entry which is preliminary data.</text>
</comment>
<evidence type="ECO:0000313" key="2">
    <source>
        <dbReference type="Proteomes" id="UP000265520"/>
    </source>
</evidence>
<dbReference type="GO" id="GO:0003677">
    <property type="term" value="F:DNA binding"/>
    <property type="evidence" value="ECO:0007669"/>
    <property type="project" value="UniProtKB-KW"/>
</dbReference>
<protein>
    <submittedName>
        <fullName evidence="1">Replication protein A 70 kDa DNA-binding subunit C-like</fullName>
    </submittedName>
</protein>
<dbReference type="CDD" id="cd04481">
    <property type="entry name" value="RPA1_DBD_B_like"/>
    <property type="match status" value="1"/>
</dbReference>
<keyword evidence="2" id="KW-1185">Reference proteome</keyword>
<dbReference type="EMBL" id="LXQA010179319">
    <property type="protein sequence ID" value="MCI30409.1"/>
    <property type="molecule type" value="Genomic_DNA"/>
</dbReference>
<name>A0A392R2E4_9FABA</name>
<keyword evidence="1" id="KW-0238">DNA-binding</keyword>
<dbReference type="Proteomes" id="UP000265520">
    <property type="component" value="Unassembled WGS sequence"/>
</dbReference>
<dbReference type="AlphaFoldDB" id="A0A392R2E4"/>
<organism evidence="1 2">
    <name type="scientific">Trifolium medium</name>
    <dbReference type="NCBI Taxonomy" id="97028"/>
    <lineage>
        <taxon>Eukaryota</taxon>
        <taxon>Viridiplantae</taxon>
        <taxon>Streptophyta</taxon>
        <taxon>Embryophyta</taxon>
        <taxon>Tracheophyta</taxon>
        <taxon>Spermatophyta</taxon>
        <taxon>Magnoliopsida</taxon>
        <taxon>eudicotyledons</taxon>
        <taxon>Gunneridae</taxon>
        <taxon>Pentapetalae</taxon>
        <taxon>rosids</taxon>
        <taxon>fabids</taxon>
        <taxon>Fabales</taxon>
        <taxon>Fabaceae</taxon>
        <taxon>Papilionoideae</taxon>
        <taxon>50 kb inversion clade</taxon>
        <taxon>NPAAA clade</taxon>
        <taxon>Hologalegina</taxon>
        <taxon>IRL clade</taxon>
        <taxon>Trifolieae</taxon>
        <taxon>Trifolium</taxon>
    </lineage>
</organism>